<reference evidence="1" key="2">
    <citation type="journal article" date="2015" name="Fish Shellfish Immunol.">
        <title>Early steps in the European eel (Anguilla anguilla)-Vibrio vulnificus interaction in the gills: Role of the RtxA13 toxin.</title>
        <authorList>
            <person name="Callol A."/>
            <person name="Pajuelo D."/>
            <person name="Ebbesson L."/>
            <person name="Teles M."/>
            <person name="MacKenzie S."/>
            <person name="Amaro C."/>
        </authorList>
    </citation>
    <scope>NUCLEOTIDE SEQUENCE</scope>
</reference>
<evidence type="ECO:0000313" key="1">
    <source>
        <dbReference type="EMBL" id="JAI01906.1"/>
    </source>
</evidence>
<name>A0A0E9XJ94_ANGAN</name>
<sequence>MQNVCIIVFHSKTQKIGIHGGHIHFSDKYQMLIHSLKYQTSKLIAHISSKL</sequence>
<dbReference type="AlphaFoldDB" id="A0A0E9XJ94"/>
<proteinExistence type="predicted"/>
<dbReference type="EMBL" id="GBXM01006672">
    <property type="protein sequence ID" value="JAI01906.1"/>
    <property type="molecule type" value="Transcribed_RNA"/>
</dbReference>
<protein>
    <submittedName>
        <fullName evidence="1">Uncharacterized protein</fullName>
    </submittedName>
</protein>
<organism evidence="1">
    <name type="scientific">Anguilla anguilla</name>
    <name type="common">European freshwater eel</name>
    <name type="synonym">Muraena anguilla</name>
    <dbReference type="NCBI Taxonomy" id="7936"/>
    <lineage>
        <taxon>Eukaryota</taxon>
        <taxon>Metazoa</taxon>
        <taxon>Chordata</taxon>
        <taxon>Craniata</taxon>
        <taxon>Vertebrata</taxon>
        <taxon>Euteleostomi</taxon>
        <taxon>Actinopterygii</taxon>
        <taxon>Neopterygii</taxon>
        <taxon>Teleostei</taxon>
        <taxon>Anguilliformes</taxon>
        <taxon>Anguillidae</taxon>
        <taxon>Anguilla</taxon>
    </lineage>
</organism>
<reference evidence="1" key="1">
    <citation type="submission" date="2014-11" db="EMBL/GenBank/DDBJ databases">
        <authorList>
            <person name="Amaro Gonzalez C."/>
        </authorList>
    </citation>
    <scope>NUCLEOTIDE SEQUENCE</scope>
</reference>
<accession>A0A0E9XJ94</accession>